<dbReference type="AlphaFoldDB" id="B5VT30"/>
<evidence type="ECO:0000313" key="2">
    <source>
        <dbReference type="Proteomes" id="UP000008988"/>
    </source>
</evidence>
<comment type="caution">
    <text evidence="1">The sequence shown here is derived from an EMBL/GenBank/DDBJ whole genome shotgun (WGS) entry which is preliminary data.</text>
</comment>
<reference evidence="1 2" key="1">
    <citation type="journal article" date="2008" name="FEMS Yeast Res.">
        <title>Comparative genome analysis of a Saccharomyces cerevisiae wine strain.</title>
        <authorList>
            <person name="Borneman A.R."/>
            <person name="Forgan A.H."/>
            <person name="Pretorius I.S."/>
            <person name="Chambers P.J."/>
        </authorList>
    </citation>
    <scope>NUCLEOTIDE SEQUENCE [LARGE SCALE GENOMIC DNA]</scope>
    <source>
        <strain evidence="1 2">AWRI1631</strain>
    </source>
</reference>
<name>B5VT30_YEAS6</name>
<sequence length="207" mass="21952">MLELVDLADWLLLEIPTEIEGTSLIMSSGIRMFPFFGVLEGSCWGGSDSNLSTANETLFNETVDRSFTASAGEGSIGVCGLLAVGATPLIGDDISFTRGSGVATALVPPDSFSVVLVLTTGNGFLAVEAEEEVDRLLNKDPKIDLLVFSPLVELLLLRVALDGEEIGGCFPLPTEEDAVAFMAELASLGLDETTALDIEVERFFLTN</sequence>
<accession>B5VT30</accession>
<protein>
    <submittedName>
        <fullName evidence="1">Uncharacterized protein</fullName>
    </submittedName>
</protein>
<proteinExistence type="predicted"/>
<gene>
    <name evidence="1" type="ORF">AWRI1631_161280</name>
</gene>
<dbReference type="Proteomes" id="UP000008988">
    <property type="component" value="Unassembled WGS sequence"/>
</dbReference>
<evidence type="ECO:0000313" key="1">
    <source>
        <dbReference type="EMBL" id="EDZ68905.1"/>
    </source>
</evidence>
<organism evidence="1 2">
    <name type="scientific">Saccharomyces cerevisiae (strain AWRI1631)</name>
    <name type="common">Baker's yeast</name>
    <dbReference type="NCBI Taxonomy" id="545124"/>
    <lineage>
        <taxon>Eukaryota</taxon>
        <taxon>Fungi</taxon>
        <taxon>Dikarya</taxon>
        <taxon>Ascomycota</taxon>
        <taxon>Saccharomycotina</taxon>
        <taxon>Saccharomycetes</taxon>
        <taxon>Saccharomycetales</taxon>
        <taxon>Saccharomycetaceae</taxon>
        <taxon>Saccharomyces</taxon>
    </lineage>
</organism>
<dbReference type="EMBL" id="ABSV01002326">
    <property type="protein sequence ID" value="EDZ68905.1"/>
    <property type="molecule type" value="Genomic_DNA"/>
</dbReference>